<dbReference type="OrthoDB" id="1939479at2759"/>
<keyword evidence="8" id="KW-1185">Reference proteome</keyword>
<feature type="non-terminal residue" evidence="7">
    <location>
        <position position="1"/>
    </location>
</feature>
<dbReference type="GO" id="GO:0005634">
    <property type="term" value="C:nucleus"/>
    <property type="evidence" value="ECO:0007669"/>
    <property type="project" value="TreeGrafter"/>
</dbReference>
<dbReference type="EMBL" id="JYDH01000081">
    <property type="protein sequence ID" value="KRY33493.1"/>
    <property type="molecule type" value="Genomic_DNA"/>
</dbReference>
<dbReference type="PROSITE" id="PS50600">
    <property type="entry name" value="ULP_PROTEASE"/>
    <property type="match status" value="1"/>
</dbReference>
<evidence type="ECO:0000256" key="1">
    <source>
        <dbReference type="ARBA" id="ARBA00005234"/>
    </source>
</evidence>
<gene>
    <name evidence="7" type="primary">SENP1</name>
    <name evidence="7" type="ORF">T01_4331</name>
</gene>
<dbReference type="PANTHER" id="PTHR12606:SF141">
    <property type="entry name" value="GH15225P-RELATED"/>
    <property type="match status" value="1"/>
</dbReference>
<evidence type="ECO:0000256" key="3">
    <source>
        <dbReference type="ARBA" id="ARBA00022801"/>
    </source>
</evidence>
<evidence type="ECO:0000259" key="6">
    <source>
        <dbReference type="PROSITE" id="PS50600"/>
    </source>
</evidence>
<dbReference type="SUPFAM" id="SSF54001">
    <property type="entry name" value="Cysteine proteinases"/>
    <property type="match status" value="1"/>
</dbReference>
<dbReference type="FunFam" id="3.40.395.10:FF:000001">
    <property type="entry name" value="Sentrin-specific protease 1"/>
    <property type="match status" value="1"/>
</dbReference>
<dbReference type="GO" id="GO:0080090">
    <property type="term" value="P:regulation of primary metabolic process"/>
    <property type="evidence" value="ECO:0007669"/>
    <property type="project" value="UniProtKB-ARBA"/>
</dbReference>
<dbReference type="InterPro" id="IPR003653">
    <property type="entry name" value="Peptidase_C48_C"/>
</dbReference>
<dbReference type="Proteomes" id="UP000054776">
    <property type="component" value="Unassembled WGS sequence"/>
</dbReference>
<feature type="region of interest" description="Disordered" evidence="5">
    <location>
        <begin position="235"/>
        <end position="290"/>
    </location>
</feature>
<dbReference type="STRING" id="6334.A0A0V1B932"/>
<evidence type="ECO:0000313" key="8">
    <source>
        <dbReference type="Proteomes" id="UP000054776"/>
    </source>
</evidence>
<sequence>LAVVLFMNFLYTSNSRKRKNGFNSFAVEDTVCKRKKTQNELYAKANENVWYYFNESKMWLLGKIGILKDKNVASPQINTSGTALSERQRSVTNLNQSLIVNSGITHNSSNSAPSFRDEYSSTCEEENTDDSFLNSSFQSSVRTEYEKFNNTKESFLNYSKCSNVGEGEFSYSSSKVNLSPRFAPKNNCASKIVDTSFSALEDRSDDEDDFEMYVKTEELPPVCDGQIEEFHDNVNSGESVSPESAKVNEESQYFSCEESSEPEITKEPNQNEKSLLKGASNGDALSNFDFPPEKSTGRLMSLFNDTLPNTFSSKIGELRNDLSRIFANLFKRHDTLKTVSNGSIGSFTARPFPRFQVLSIKAYEYRGCELTAEEAQVVKKAWQEKNSDKILSSGFGIDIRPNDLKTLAGGNWLNDEVINFYFNLIVERSKKNCSLPTVYVFNSFFCLKLSRSGFDGVKRWTRNVNIFNHDFLFIPVHSSAHWTLATIDFRKKTVLHYDSLGGSNATLLRSLKEYLCQESKAKGHDLHIDQWTFSNAEGVPRQGNFNDCGVFVCKFADYLSRDAELSFNQSHMANFRLCIAYEILNKQLIC</sequence>
<dbReference type="GO" id="GO:0006508">
    <property type="term" value="P:proteolysis"/>
    <property type="evidence" value="ECO:0007669"/>
    <property type="project" value="UniProtKB-KW"/>
</dbReference>
<keyword evidence="3" id="KW-0378">Hydrolase</keyword>
<name>A0A0V1B932_TRISP</name>
<dbReference type="GO" id="GO:0016926">
    <property type="term" value="P:protein desumoylation"/>
    <property type="evidence" value="ECO:0007669"/>
    <property type="project" value="TreeGrafter"/>
</dbReference>
<comment type="caution">
    <text evidence="7">The sequence shown here is derived from an EMBL/GenBank/DDBJ whole genome shotgun (WGS) entry which is preliminary data.</text>
</comment>
<evidence type="ECO:0000256" key="2">
    <source>
        <dbReference type="ARBA" id="ARBA00022670"/>
    </source>
</evidence>
<dbReference type="InterPro" id="IPR038765">
    <property type="entry name" value="Papain-like_cys_pep_sf"/>
</dbReference>
<evidence type="ECO:0000256" key="5">
    <source>
        <dbReference type="SAM" id="MobiDB-lite"/>
    </source>
</evidence>
<dbReference type="Pfam" id="PF02902">
    <property type="entry name" value="Peptidase_C48"/>
    <property type="match status" value="1"/>
</dbReference>
<dbReference type="GO" id="GO:0060255">
    <property type="term" value="P:regulation of macromolecule metabolic process"/>
    <property type="evidence" value="ECO:0007669"/>
    <property type="project" value="UniProtKB-ARBA"/>
</dbReference>
<accession>A0A0V1B932</accession>
<dbReference type="GO" id="GO:0016929">
    <property type="term" value="F:deSUMOylase activity"/>
    <property type="evidence" value="ECO:0007669"/>
    <property type="project" value="TreeGrafter"/>
</dbReference>
<protein>
    <submittedName>
        <fullName evidence="7">Sentrin-specific protease 1</fullName>
    </submittedName>
</protein>
<comment type="similarity">
    <text evidence="1">Belongs to the peptidase C48 family.</text>
</comment>
<feature type="domain" description="Ubiquitin-like protease family profile" evidence="6">
    <location>
        <begin position="397"/>
        <end position="559"/>
    </location>
</feature>
<dbReference type="Gene3D" id="3.40.395.10">
    <property type="entry name" value="Adenoviral Proteinase, Chain A"/>
    <property type="match status" value="1"/>
</dbReference>
<evidence type="ECO:0000256" key="4">
    <source>
        <dbReference type="ARBA" id="ARBA00022807"/>
    </source>
</evidence>
<organism evidence="7 8">
    <name type="scientific">Trichinella spiralis</name>
    <name type="common">Trichina worm</name>
    <dbReference type="NCBI Taxonomy" id="6334"/>
    <lineage>
        <taxon>Eukaryota</taxon>
        <taxon>Metazoa</taxon>
        <taxon>Ecdysozoa</taxon>
        <taxon>Nematoda</taxon>
        <taxon>Enoplea</taxon>
        <taxon>Dorylaimia</taxon>
        <taxon>Trichinellida</taxon>
        <taxon>Trichinellidae</taxon>
        <taxon>Trichinella</taxon>
    </lineage>
</organism>
<proteinExistence type="inferred from homology"/>
<evidence type="ECO:0000313" key="7">
    <source>
        <dbReference type="EMBL" id="KRY33493.1"/>
    </source>
</evidence>
<dbReference type="InParanoid" id="A0A0V1B932"/>
<dbReference type="PANTHER" id="PTHR12606">
    <property type="entry name" value="SENTRIN/SUMO-SPECIFIC PROTEASE"/>
    <property type="match status" value="1"/>
</dbReference>
<keyword evidence="2 7" id="KW-0645">Protease</keyword>
<keyword evidence="4" id="KW-0788">Thiol protease</keyword>
<dbReference type="AlphaFoldDB" id="A0A0V1B932"/>
<reference evidence="7 8" key="1">
    <citation type="submission" date="2015-01" db="EMBL/GenBank/DDBJ databases">
        <title>Evolution of Trichinella species and genotypes.</title>
        <authorList>
            <person name="Korhonen P.K."/>
            <person name="Edoardo P."/>
            <person name="Giuseppe L.R."/>
            <person name="Gasser R.B."/>
        </authorList>
    </citation>
    <scope>NUCLEOTIDE SEQUENCE [LARGE SCALE GENOMIC DNA]</scope>
    <source>
        <strain evidence="7">ISS3</strain>
    </source>
</reference>